<reference evidence="3 4" key="1">
    <citation type="submission" date="2020-07" db="EMBL/GenBank/DDBJ databases">
        <title>Sequencing the genomes of 1000 actinobacteria strains.</title>
        <authorList>
            <person name="Klenk H.-P."/>
        </authorList>
    </citation>
    <scope>NUCLEOTIDE SEQUENCE [LARGE SCALE GENOMIC DNA]</scope>
    <source>
        <strain evidence="3 4">DSM 22083</strain>
    </source>
</reference>
<feature type="transmembrane region" description="Helical" evidence="1">
    <location>
        <begin position="239"/>
        <end position="257"/>
    </location>
</feature>
<feature type="domain" description="DUF418" evidence="2">
    <location>
        <begin position="227"/>
        <end position="389"/>
    </location>
</feature>
<dbReference type="EMBL" id="JACCBU010000001">
    <property type="protein sequence ID" value="NYE72285.1"/>
    <property type="molecule type" value="Genomic_DNA"/>
</dbReference>
<dbReference type="Proteomes" id="UP000569914">
    <property type="component" value="Unassembled WGS sequence"/>
</dbReference>
<comment type="caution">
    <text evidence="3">The sequence shown here is derived from an EMBL/GenBank/DDBJ whole genome shotgun (WGS) entry which is preliminary data.</text>
</comment>
<feature type="transmembrane region" description="Helical" evidence="1">
    <location>
        <begin position="322"/>
        <end position="344"/>
    </location>
</feature>
<feature type="transmembrane region" description="Helical" evidence="1">
    <location>
        <begin position="54"/>
        <end position="80"/>
    </location>
</feature>
<gene>
    <name evidence="3" type="ORF">BKA15_003614</name>
</gene>
<feature type="transmembrane region" description="Helical" evidence="1">
    <location>
        <begin position="350"/>
        <end position="370"/>
    </location>
</feature>
<keyword evidence="1" id="KW-1133">Transmembrane helix</keyword>
<sequence length="411" mass="43841">MNGSAPAGRIVAPDLARGLMLLLIALANVSWHLYGAPTSGLSAHRAGASGPEAIWQSIAITVIDARSYPLFAFLFGYGIWQLYTRQQRHGQDERAARRLLQRRHLWLIGFGAVHAALLWYADVLGAYGLIGLIVVGLFLRRRDRTLIAWIVVLGGILVLLAIAALIAGMIMPPEAARLELTGPQLAAITPYLDSVLPRLQLWLPVTVGQGVLGLVVPLAVLIAILCARHRVLESPGAHRGVLTRVTVVGIAIGWAGATPSVLVHHGVLSLPPWAPLLLHGCTGLFAALGYAAGFALIAARISPARPAGPVVGALTAVGRRSLSSYLLQSVIFAPLLSAWGLGMGGRLTEWQAALVAVATWLLSVALAVALDRADRRGPAEWLLRRLIYRTKITNTSGPPDRRPHETAVHPS</sequence>
<feature type="transmembrane region" description="Helical" evidence="1">
    <location>
        <begin position="277"/>
        <end position="301"/>
    </location>
</feature>
<keyword evidence="1" id="KW-0472">Membrane</keyword>
<evidence type="ECO:0000313" key="3">
    <source>
        <dbReference type="EMBL" id="NYE72285.1"/>
    </source>
</evidence>
<feature type="transmembrane region" description="Helical" evidence="1">
    <location>
        <begin position="15"/>
        <end position="34"/>
    </location>
</feature>
<dbReference type="Pfam" id="PF04235">
    <property type="entry name" value="DUF418"/>
    <property type="match status" value="1"/>
</dbReference>
<evidence type="ECO:0000256" key="1">
    <source>
        <dbReference type="SAM" id="Phobius"/>
    </source>
</evidence>
<protein>
    <submittedName>
        <fullName evidence="3">Putative membrane protein YeiB</fullName>
    </submittedName>
</protein>
<dbReference type="InterPro" id="IPR052529">
    <property type="entry name" value="Bact_Transport_Assoc"/>
</dbReference>
<dbReference type="InterPro" id="IPR007349">
    <property type="entry name" value="DUF418"/>
</dbReference>
<organism evidence="3 4">
    <name type="scientific">Microlunatus parietis</name>
    <dbReference type="NCBI Taxonomy" id="682979"/>
    <lineage>
        <taxon>Bacteria</taxon>
        <taxon>Bacillati</taxon>
        <taxon>Actinomycetota</taxon>
        <taxon>Actinomycetes</taxon>
        <taxon>Propionibacteriales</taxon>
        <taxon>Propionibacteriaceae</taxon>
        <taxon>Microlunatus</taxon>
    </lineage>
</organism>
<feature type="transmembrane region" description="Helical" evidence="1">
    <location>
        <begin position="123"/>
        <end position="139"/>
    </location>
</feature>
<name>A0A7Y9LD19_9ACTN</name>
<proteinExistence type="predicted"/>
<feature type="transmembrane region" description="Helical" evidence="1">
    <location>
        <begin position="146"/>
        <end position="171"/>
    </location>
</feature>
<evidence type="ECO:0000313" key="4">
    <source>
        <dbReference type="Proteomes" id="UP000569914"/>
    </source>
</evidence>
<dbReference type="PANTHER" id="PTHR30590">
    <property type="entry name" value="INNER MEMBRANE PROTEIN"/>
    <property type="match status" value="1"/>
</dbReference>
<feature type="transmembrane region" description="Helical" evidence="1">
    <location>
        <begin position="201"/>
        <end position="227"/>
    </location>
</feature>
<dbReference type="AlphaFoldDB" id="A0A7Y9LD19"/>
<dbReference type="PANTHER" id="PTHR30590:SF2">
    <property type="entry name" value="INNER MEMBRANE PROTEIN"/>
    <property type="match status" value="1"/>
</dbReference>
<keyword evidence="4" id="KW-1185">Reference proteome</keyword>
<dbReference type="RefSeq" id="WP_179752982.1">
    <property type="nucleotide sequence ID" value="NZ_JACCBU010000001.1"/>
</dbReference>
<accession>A0A7Y9LD19</accession>
<keyword evidence="1" id="KW-0812">Transmembrane</keyword>
<evidence type="ECO:0000259" key="2">
    <source>
        <dbReference type="Pfam" id="PF04235"/>
    </source>
</evidence>